<dbReference type="Proteomes" id="UP000318585">
    <property type="component" value="Unassembled WGS sequence"/>
</dbReference>
<sequence>MKNTLIVLICLLFNFYIHSQAPLNGLVAHWPLDGNFDDSGSLGINGLNSGTTSTSNVFAVANKAMNFSNSNATSTIVNQYATHTSKANLNFTQAQDFSIDYNVYFSGPYIHPGGIYDNGLNYGGYGIFFWEGNGFLEVKFIFMNSSVGTTNGALNYNTWYHITTVKAGNILKIYINGVLNITGNVGSTTPNYTNVVPTFGAMFFNGYSPPRYNGLNGNIDELRIYNRSLTDNEILSLYQFTSLGTQNFNFQSNRLILYPNPTKNVINFSETSELNGKGFRVVDLSGKTMLSGKLADETCIDVSRLSIGIYLLKVEGEYASKFLKE</sequence>
<dbReference type="Pfam" id="PF18962">
    <property type="entry name" value="Por_Secre_tail"/>
    <property type="match status" value="1"/>
</dbReference>
<name>A0A553C626_9FLAO</name>
<evidence type="ECO:0000313" key="4">
    <source>
        <dbReference type="EMBL" id="TRX15948.1"/>
    </source>
</evidence>
<feature type="domain" description="Secretion system C-terminal sorting" evidence="3">
    <location>
        <begin position="257"/>
        <end position="318"/>
    </location>
</feature>
<evidence type="ECO:0000313" key="5">
    <source>
        <dbReference type="Proteomes" id="UP000318585"/>
    </source>
</evidence>
<feature type="signal peptide" evidence="2">
    <location>
        <begin position="1"/>
        <end position="19"/>
    </location>
</feature>
<dbReference type="GO" id="GO:0004553">
    <property type="term" value="F:hydrolase activity, hydrolyzing O-glycosyl compounds"/>
    <property type="evidence" value="ECO:0007669"/>
    <property type="project" value="UniProtKB-ARBA"/>
</dbReference>
<proteinExistence type="predicted"/>
<dbReference type="GO" id="GO:0005975">
    <property type="term" value="P:carbohydrate metabolic process"/>
    <property type="evidence" value="ECO:0007669"/>
    <property type="project" value="UniProtKB-ARBA"/>
</dbReference>
<keyword evidence="5" id="KW-1185">Reference proteome</keyword>
<dbReference type="RefSeq" id="WP_144072145.1">
    <property type="nucleotide sequence ID" value="NZ_VJZR01000025.1"/>
</dbReference>
<dbReference type="Pfam" id="PF13385">
    <property type="entry name" value="Laminin_G_3"/>
    <property type="match status" value="1"/>
</dbReference>
<dbReference type="OrthoDB" id="291295at2"/>
<dbReference type="Gene3D" id="2.60.120.200">
    <property type="match status" value="1"/>
</dbReference>
<dbReference type="InterPro" id="IPR013320">
    <property type="entry name" value="ConA-like_dom_sf"/>
</dbReference>
<dbReference type="InterPro" id="IPR026444">
    <property type="entry name" value="Secre_tail"/>
</dbReference>
<comment type="caution">
    <text evidence="4">The sequence shown here is derived from an EMBL/GenBank/DDBJ whole genome shotgun (WGS) entry which is preliminary data.</text>
</comment>
<dbReference type="SUPFAM" id="SSF49899">
    <property type="entry name" value="Concanavalin A-like lectins/glucanases"/>
    <property type="match status" value="1"/>
</dbReference>
<evidence type="ECO:0000256" key="1">
    <source>
        <dbReference type="ARBA" id="ARBA00022729"/>
    </source>
</evidence>
<evidence type="ECO:0000259" key="3">
    <source>
        <dbReference type="Pfam" id="PF18962"/>
    </source>
</evidence>
<protein>
    <submittedName>
        <fullName evidence="4">T9SS type A sorting domain-containing protein</fullName>
    </submittedName>
</protein>
<dbReference type="AlphaFoldDB" id="A0A553C626"/>
<dbReference type="NCBIfam" id="TIGR04183">
    <property type="entry name" value="Por_Secre_tail"/>
    <property type="match status" value="1"/>
</dbReference>
<accession>A0A553C626</accession>
<reference evidence="4 5" key="1">
    <citation type="submission" date="2019-07" db="EMBL/GenBank/DDBJ databases">
        <title>Novel species of Flavobacterium.</title>
        <authorList>
            <person name="Liu Q."/>
            <person name="Xin Y.-H."/>
        </authorList>
    </citation>
    <scope>NUCLEOTIDE SEQUENCE [LARGE SCALE GENOMIC DNA]</scope>
    <source>
        <strain evidence="4 5">LB3P56</strain>
    </source>
</reference>
<keyword evidence="1 2" id="KW-0732">Signal</keyword>
<organism evidence="4 5">
    <name type="scientific">Flavobacterium franklandianum</name>
    <dbReference type="NCBI Taxonomy" id="2594430"/>
    <lineage>
        <taxon>Bacteria</taxon>
        <taxon>Pseudomonadati</taxon>
        <taxon>Bacteroidota</taxon>
        <taxon>Flavobacteriia</taxon>
        <taxon>Flavobacteriales</taxon>
        <taxon>Flavobacteriaceae</taxon>
        <taxon>Flavobacterium</taxon>
    </lineage>
</organism>
<dbReference type="EMBL" id="VJZR01000025">
    <property type="protein sequence ID" value="TRX15948.1"/>
    <property type="molecule type" value="Genomic_DNA"/>
</dbReference>
<feature type="chain" id="PRO_5022122563" evidence="2">
    <location>
        <begin position="20"/>
        <end position="325"/>
    </location>
</feature>
<gene>
    <name evidence="4" type="ORF">FNW17_15645</name>
</gene>
<evidence type="ECO:0000256" key="2">
    <source>
        <dbReference type="SAM" id="SignalP"/>
    </source>
</evidence>